<evidence type="ECO:0000256" key="1">
    <source>
        <dbReference type="SAM" id="Phobius"/>
    </source>
</evidence>
<accession>A0A4Q1KCN2</accession>
<dbReference type="EMBL" id="SBKN01000003">
    <property type="protein sequence ID" value="RXR22979.1"/>
    <property type="molecule type" value="Genomic_DNA"/>
</dbReference>
<sequence length="64" mass="7611">MKKRHQQKLIIIALILWMGFNLPLVLLFDSAQNMGGFPLIYVYFFSLWILAILLTLLIVRRYNE</sequence>
<keyword evidence="3" id="KW-1185">Reference proteome</keyword>
<feature type="transmembrane region" description="Helical" evidence="1">
    <location>
        <begin position="9"/>
        <end position="28"/>
    </location>
</feature>
<gene>
    <name evidence="2" type="ORF">EQG61_07025</name>
</gene>
<dbReference type="RefSeq" id="WP_129461209.1">
    <property type="nucleotide sequence ID" value="NZ_SBKN01000003.1"/>
</dbReference>
<evidence type="ECO:0000313" key="3">
    <source>
        <dbReference type="Proteomes" id="UP000289857"/>
    </source>
</evidence>
<dbReference type="OrthoDB" id="1274170at2"/>
<evidence type="ECO:0000313" key="2">
    <source>
        <dbReference type="EMBL" id="RXR22979.1"/>
    </source>
</evidence>
<protein>
    <recommendedName>
        <fullName evidence="4">DUF3311 domain-containing protein</fullName>
    </recommendedName>
</protein>
<keyword evidence="1" id="KW-0812">Transmembrane</keyword>
<dbReference type="AlphaFoldDB" id="A0A4Q1KCN2"/>
<keyword evidence="1" id="KW-1133">Transmembrane helix</keyword>
<dbReference type="Proteomes" id="UP000289857">
    <property type="component" value="Unassembled WGS sequence"/>
</dbReference>
<proteinExistence type="predicted"/>
<organism evidence="2 3">
    <name type="scientific">Flavobacterium stagni</name>
    <dbReference type="NCBI Taxonomy" id="2506421"/>
    <lineage>
        <taxon>Bacteria</taxon>
        <taxon>Pseudomonadati</taxon>
        <taxon>Bacteroidota</taxon>
        <taxon>Flavobacteriia</taxon>
        <taxon>Flavobacteriales</taxon>
        <taxon>Flavobacteriaceae</taxon>
        <taxon>Flavobacterium</taxon>
    </lineage>
</organism>
<keyword evidence="1" id="KW-0472">Membrane</keyword>
<reference evidence="3" key="1">
    <citation type="submission" date="2019-01" db="EMBL/GenBank/DDBJ databases">
        <title>Cytophagaceae bacterium strain CAR-16.</title>
        <authorList>
            <person name="Chen W.-M."/>
        </authorList>
    </citation>
    <scope>NUCLEOTIDE SEQUENCE [LARGE SCALE GENOMIC DNA]</scope>
    <source>
        <strain evidence="3">WWJ-16</strain>
    </source>
</reference>
<evidence type="ECO:0008006" key="4">
    <source>
        <dbReference type="Google" id="ProtNLM"/>
    </source>
</evidence>
<comment type="caution">
    <text evidence="2">The sequence shown here is derived from an EMBL/GenBank/DDBJ whole genome shotgun (WGS) entry which is preliminary data.</text>
</comment>
<feature type="transmembrane region" description="Helical" evidence="1">
    <location>
        <begin position="40"/>
        <end position="59"/>
    </location>
</feature>
<name>A0A4Q1KCN2_9FLAO</name>